<gene>
    <name evidence="2" type="ORF">FOMPIDRAFT_1051093</name>
</gene>
<name>S8E104_FOMSC</name>
<evidence type="ECO:0000256" key="1">
    <source>
        <dbReference type="SAM" id="MobiDB-lite"/>
    </source>
</evidence>
<accession>S8E104</accession>
<evidence type="ECO:0000313" key="3">
    <source>
        <dbReference type="Proteomes" id="UP000015241"/>
    </source>
</evidence>
<feature type="region of interest" description="Disordered" evidence="1">
    <location>
        <begin position="176"/>
        <end position="217"/>
    </location>
</feature>
<sequence length="217" mass="24583">MLKRPARVHRSMDPDLEELYEARNWNATWQAVLGEEPGGERHDDGDENGEAGEDDVISPQIEHAVRCAAWNLADHYKRVVEDPEGSNYSQAVDPETLLKLLTSEKTRELAIEKTVVALKNSSPAQEKWPDPLYWGLQAKLELSLTLESMIPTERPRVGPESLRYAALMGTLPAKARNAKATMRRRPASTLYELQQRRRQNNLGSPRPSRLRHWTPGA</sequence>
<feature type="region of interest" description="Disordered" evidence="1">
    <location>
        <begin position="33"/>
        <end position="54"/>
    </location>
</feature>
<protein>
    <submittedName>
        <fullName evidence="2">Uncharacterized protein</fullName>
    </submittedName>
</protein>
<evidence type="ECO:0000313" key="2">
    <source>
        <dbReference type="EMBL" id="EPS98861.1"/>
    </source>
</evidence>
<keyword evidence="3" id="KW-1185">Reference proteome</keyword>
<dbReference type="OrthoDB" id="2789115at2759"/>
<proteinExistence type="predicted"/>
<dbReference type="AlphaFoldDB" id="S8E104"/>
<dbReference type="InParanoid" id="S8E104"/>
<dbReference type="HOGENOM" id="CLU_1272325_0_0_1"/>
<dbReference type="EMBL" id="KE504161">
    <property type="protein sequence ID" value="EPS98861.1"/>
    <property type="molecule type" value="Genomic_DNA"/>
</dbReference>
<organism evidence="2 3">
    <name type="scientific">Fomitopsis schrenkii</name>
    <name type="common">Brown rot fungus</name>
    <dbReference type="NCBI Taxonomy" id="2126942"/>
    <lineage>
        <taxon>Eukaryota</taxon>
        <taxon>Fungi</taxon>
        <taxon>Dikarya</taxon>
        <taxon>Basidiomycota</taxon>
        <taxon>Agaricomycotina</taxon>
        <taxon>Agaricomycetes</taxon>
        <taxon>Polyporales</taxon>
        <taxon>Fomitopsis</taxon>
    </lineage>
</organism>
<feature type="compositionally biased region" description="Basic residues" evidence="1">
    <location>
        <begin position="208"/>
        <end position="217"/>
    </location>
</feature>
<dbReference type="Proteomes" id="UP000015241">
    <property type="component" value="Unassembled WGS sequence"/>
</dbReference>
<reference evidence="2 3" key="1">
    <citation type="journal article" date="2012" name="Science">
        <title>The Paleozoic origin of enzymatic lignin decomposition reconstructed from 31 fungal genomes.</title>
        <authorList>
            <person name="Floudas D."/>
            <person name="Binder M."/>
            <person name="Riley R."/>
            <person name="Barry K."/>
            <person name="Blanchette R.A."/>
            <person name="Henrissat B."/>
            <person name="Martinez A.T."/>
            <person name="Otillar R."/>
            <person name="Spatafora J.W."/>
            <person name="Yadav J.S."/>
            <person name="Aerts A."/>
            <person name="Benoit I."/>
            <person name="Boyd A."/>
            <person name="Carlson A."/>
            <person name="Copeland A."/>
            <person name="Coutinho P.M."/>
            <person name="de Vries R.P."/>
            <person name="Ferreira P."/>
            <person name="Findley K."/>
            <person name="Foster B."/>
            <person name="Gaskell J."/>
            <person name="Glotzer D."/>
            <person name="Gorecki P."/>
            <person name="Heitman J."/>
            <person name="Hesse C."/>
            <person name="Hori C."/>
            <person name="Igarashi K."/>
            <person name="Jurgens J.A."/>
            <person name="Kallen N."/>
            <person name="Kersten P."/>
            <person name="Kohler A."/>
            <person name="Kuees U."/>
            <person name="Kumar T.K.A."/>
            <person name="Kuo A."/>
            <person name="LaButti K."/>
            <person name="Larrondo L.F."/>
            <person name="Lindquist E."/>
            <person name="Ling A."/>
            <person name="Lombard V."/>
            <person name="Lucas S."/>
            <person name="Lundell T."/>
            <person name="Martin R."/>
            <person name="McLaughlin D.J."/>
            <person name="Morgenstern I."/>
            <person name="Morin E."/>
            <person name="Murat C."/>
            <person name="Nagy L.G."/>
            <person name="Nolan M."/>
            <person name="Ohm R.A."/>
            <person name="Patyshakuliyeva A."/>
            <person name="Rokas A."/>
            <person name="Ruiz-Duenas F.J."/>
            <person name="Sabat G."/>
            <person name="Salamov A."/>
            <person name="Samejima M."/>
            <person name="Schmutz J."/>
            <person name="Slot J.C."/>
            <person name="St John F."/>
            <person name="Stenlid J."/>
            <person name="Sun H."/>
            <person name="Sun S."/>
            <person name="Syed K."/>
            <person name="Tsang A."/>
            <person name="Wiebenga A."/>
            <person name="Young D."/>
            <person name="Pisabarro A."/>
            <person name="Eastwood D.C."/>
            <person name="Martin F."/>
            <person name="Cullen D."/>
            <person name="Grigoriev I.V."/>
            <person name="Hibbett D.S."/>
        </authorList>
    </citation>
    <scope>NUCLEOTIDE SEQUENCE</scope>
    <source>
        <strain evidence="3">FP-58527</strain>
    </source>
</reference>
<feature type="compositionally biased region" description="Acidic residues" evidence="1">
    <location>
        <begin position="45"/>
        <end position="54"/>
    </location>
</feature>